<dbReference type="Pfam" id="PF17107">
    <property type="entry name" value="SesA"/>
    <property type="match status" value="1"/>
</dbReference>
<evidence type="ECO:0000313" key="3">
    <source>
        <dbReference type="EMBL" id="KAJ5248964.1"/>
    </source>
</evidence>
<feature type="domain" description="NACHT-NTPase and P-loop NTPases N-terminal" evidence="2">
    <location>
        <begin position="14"/>
        <end position="140"/>
    </location>
</feature>
<keyword evidence="4" id="KW-1185">Reference proteome</keyword>
<proteinExistence type="predicted"/>
<name>A0A9W9PN91_9EURO</name>
<dbReference type="OrthoDB" id="539213at2759"/>
<dbReference type="AlphaFoldDB" id="A0A9W9PN91"/>
<keyword evidence="1" id="KW-0732">Signal</keyword>
<evidence type="ECO:0000259" key="2">
    <source>
        <dbReference type="Pfam" id="PF17107"/>
    </source>
</evidence>
<dbReference type="RefSeq" id="XP_058335743.1">
    <property type="nucleotide sequence ID" value="XM_058469712.1"/>
</dbReference>
<feature type="signal peptide" evidence="1">
    <location>
        <begin position="1"/>
        <end position="23"/>
    </location>
</feature>
<dbReference type="InterPro" id="IPR031352">
    <property type="entry name" value="SesA"/>
</dbReference>
<reference evidence="3" key="2">
    <citation type="journal article" date="2023" name="IMA Fungus">
        <title>Comparative genomic study of the Penicillium genus elucidates a diverse pangenome and 15 lateral gene transfer events.</title>
        <authorList>
            <person name="Petersen C."/>
            <person name="Sorensen T."/>
            <person name="Nielsen M.R."/>
            <person name="Sondergaard T.E."/>
            <person name="Sorensen J.L."/>
            <person name="Fitzpatrick D.A."/>
            <person name="Frisvad J.C."/>
            <person name="Nielsen K.L."/>
        </authorList>
    </citation>
    <scope>NUCLEOTIDE SEQUENCE</scope>
    <source>
        <strain evidence="3">IBT 19713</strain>
    </source>
</reference>
<comment type="caution">
    <text evidence="3">The sequence shown here is derived from an EMBL/GenBank/DDBJ whole genome shotgun (WGS) entry which is preliminary data.</text>
</comment>
<dbReference type="GeneID" id="83197015"/>
<gene>
    <name evidence="3" type="ORF">N7468_000415</name>
</gene>
<accession>A0A9W9PN91</accession>
<organism evidence="3 4">
    <name type="scientific">Penicillium chermesinum</name>
    <dbReference type="NCBI Taxonomy" id="63820"/>
    <lineage>
        <taxon>Eukaryota</taxon>
        <taxon>Fungi</taxon>
        <taxon>Dikarya</taxon>
        <taxon>Ascomycota</taxon>
        <taxon>Pezizomycotina</taxon>
        <taxon>Eurotiomycetes</taxon>
        <taxon>Eurotiomycetidae</taxon>
        <taxon>Eurotiales</taxon>
        <taxon>Aspergillaceae</taxon>
        <taxon>Penicillium</taxon>
    </lineage>
</organism>
<protein>
    <recommendedName>
        <fullName evidence="2">NACHT-NTPase and P-loop NTPases N-terminal domain-containing protein</fullName>
    </recommendedName>
</protein>
<dbReference type="EMBL" id="JAPQKS010000001">
    <property type="protein sequence ID" value="KAJ5248964.1"/>
    <property type="molecule type" value="Genomic_DNA"/>
</dbReference>
<evidence type="ECO:0000256" key="1">
    <source>
        <dbReference type="SAM" id="SignalP"/>
    </source>
</evidence>
<feature type="chain" id="PRO_5040956395" description="NACHT-NTPase and P-loop NTPases N-terminal domain-containing protein" evidence="1">
    <location>
        <begin position="24"/>
        <end position="149"/>
    </location>
</feature>
<reference evidence="3" key="1">
    <citation type="submission" date="2022-11" db="EMBL/GenBank/DDBJ databases">
        <authorList>
            <person name="Petersen C."/>
        </authorList>
    </citation>
    <scope>NUCLEOTIDE SEQUENCE</scope>
    <source>
        <strain evidence="3">IBT 19713</strain>
    </source>
</reference>
<sequence>MDGLSGAASVIAVISLAVQLGSGAHTLYQFLETISDAPAELHRLQSTLSQIKAIAFGIQNALEYQRRIHGDGVPVAGDILNSLVSCEERVQQITDIVNKADGTHRGLTGVSRKWARFKVALKKERVQELEQQLGNSLQVLNVLMTTNLM</sequence>
<evidence type="ECO:0000313" key="4">
    <source>
        <dbReference type="Proteomes" id="UP001150941"/>
    </source>
</evidence>
<dbReference type="Proteomes" id="UP001150941">
    <property type="component" value="Unassembled WGS sequence"/>
</dbReference>